<accession>A0A0A9GJ05</accession>
<proteinExistence type="predicted"/>
<dbReference type="AlphaFoldDB" id="A0A0A9GJ05"/>
<dbReference type="EMBL" id="GBRH01177263">
    <property type="protein sequence ID" value="JAE20633.1"/>
    <property type="molecule type" value="Transcribed_RNA"/>
</dbReference>
<reference evidence="1" key="2">
    <citation type="journal article" date="2015" name="Data Brief">
        <title>Shoot transcriptome of the giant reed, Arundo donax.</title>
        <authorList>
            <person name="Barrero R.A."/>
            <person name="Guerrero F.D."/>
            <person name="Moolhuijzen P."/>
            <person name="Goolsby J.A."/>
            <person name="Tidwell J."/>
            <person name="Bellgard S.E."/>
            <person name="Bellgard M.I."/>
        </authorList>
    </citation>
    <scope>NUCLEOTIDE SEQUENCE</scope>
    <source>
        <tissue evidence="1">Shoot tissue taken approximately 20 cm above the soil surface</tissue>
    </source>
</reference>
<name>A0A0A9GJ05_ARUDO</name>
<sequence length="44" mass="5191">MNQPCHAGVVREYCAHPKKNDRYRNNIQGLFRTVMHQKCRSCVT</sequence>
<organism evidence="1">
    <name type="scientific">Arundo donax</name>
    <name type="common">Giant reed</name>
    <name type="synonym">Donax arundinaceus</name>
    <dbReference type="NCBI Taxonomy" id="35708"/>
    <lineage>
        <taxon>Eukaryota</taxon>
        <taxon>Viridiplantae</taxon>
        <taxon>Streptophyta</taxon>
        <taxon>Embryophyta</taxon>
        <taxon>Tracheophyta</taxon>
        <taxon>Spermatophyta</taxon>
        <taxon>Magnoliopsida</taxon>
        <taxon>Liliopsida</taxon>
        <taxon>Poales</taxon>
        <taxon>Poaceae</taxon>
        <taxon>PACMAD clade</taxon>
        <taxon>Arundinoideae</taxon>
        <taxon>Arundineae</taxon>
        <taxon>Arundo</taxon>
    </lineage>
</organism>
<protein>
    <submittedName>
        <fullName evidence="1">Uncharacterized protein</fullName>
    </submittedName>
</protein>
<evidence type="ECO:0000313" key="1">
    <source>
        <dbReference type="EMBL" id="JAE20633.1"/>
    </source>
</evidence>
<reference evidence="1" key="1">
    <citation type="submission" date="2014-09" db="EMBL/GenBank/DDBJ databases">
        <authorList>
            <person name="Magalhaes I.L.F."/>
            <person name="Oliveira U."/>
            <person name="Santos F.R."/>
            <person name="Vidigal T.H.D.A."/>
            <person name="Brescovit A.D."/>
            <person name="Santos A.J."/>
        </authorList>
    </citation>
    <scope>NUCLEOTIDE SEQUENCE</scope>
    <source>
        <tissue evidence="1">Shoot tissue taken approximately 20 cm above the soil surface</tissue>
    </source>
</reference>